<evidence type="ECO:0000313" key="4">
    <source>
        <dbReference type="Proteomes" id="UP000316330"/>
    </source>
</evidence>
<evidence type="ECO:0000259" key="2">
    <source>
        <dbReference type="PROSITE" id="PS50966"/>
    </source>
</evidence>
<sequence length="548" mass="63419">MIPTYELDDDEWNQLVQDVADHFGEVILNRGFQYFKQGRVVKLTMPSHRIVKAMVEGGEYYHVTLDLNDFKTSRCDCPVGSYCKHMFAAILKYADIHNRSVHALVNAKSAVKSTSSVSPVRSYNQAKQEAAQKAAENYAQLRQQISRIPEMNVSEWHEWFGLATERLMQSSRNTQFVNDALASIYKYKPALPQKIDAFFVLHAQLFVLSKLTKQPQDQSGYIYSYLAFHAHHAASDLQEKIGQRIANVASMAREPDSSDAVEQTLGYLRGEMLAETNENHYFMYHYFNVWSSWVLPGLPVGSLESFCDGELFRIEETANGLDSSGFALAMAQVGMRLFQARDEDAWKQLNDGKNSFDIPHDLLLYFLSRLALSEEWNRMAAWLTQVAPLLAGRRHNGIRPYSEYWELAIRHVPEAEPQMWNALVSLLPHSRTVYEEMLMARGSWERWMDLHLSLDSDPMDFRVTDLAPLEKNAPEVLLPFYHQAVERYVLLKNRDSYKTAVRLLKRLAKLYKKLKKESRWEFFLSSFTERHNRLRALQEELRKGKLLP</sequence>
<gene>
    <name evidence="3" type="ORF">FPZ45_09785</name>
</gene>
<name>A0A559JNG2_9BACL</name>
<protein>
    <recommendedName>
        <fullName evidence="2">SWIM-type domain-containing protein</fullName>
    </recommendedName>
</protein>
<keyword evidence="1" id="KW-0863">Zinc-finger</keyword>
<reference evidence="3 4" key="1">
    <citation type="submission" date="2019-07" db="EMBL/GenBank/DDBJ databases">
        <authorList>
            <person name="Kim J."/>
        </authorList>
    </citation>
    <scope>NUCLEOTIDE SEQUENCE [LARGE SCALE GENOMIC DNA]</scope>
    <source>
        <strain evidence="3 4">G13</strain>
    </source>
</reference>
<feature type="domain" description="SWIM-type" evidence="2">
    <location>
        <begin position="61"/>
        <end position="94"/>
    </location>
</feature>
<dbReference type="EMBL" id="VNJJ01000004">
    <property type="protein sequence ID" value="TVY01417.1"/>
    <property type="molecule type" value="Genomic_DNA"/>
</dbReference>
<comment type="caution">
    <text evidence="3">The sequence shown here is derived from an EMBL/GenBank/DDBJ whole genome shotgun (WGS) entry which is preliminary data.</text>
</comment>
<keyword evidence="1" id="KW-0479">Metal-binding</keyword>
<dbReference type="PROSITE" id="PS50966">
    <property type="entry name" value="ZF_SWIM"/>
    <property type="match status" value="1"/>
</dbReference>
<keyword evidence="4" id="KW-1185">Reference proteome</keyword>
<dbReference type="Proteomes" id="UP000316330">
    <property type="component" value="Unassembled WGS sequence"/>
</dbReference>
<dbReference type="OrthoDB" id="7593573at2"/>
<dbReference type="RefSeq" id="WP_144700717.1">
    <property type="nucleotide sequence ID" value="NZ_VNJJ01000004.1"/>
</dbReference>
<evidence type="ECO:0000313" key="3">
    <source>
        <dbReference type="EMBL" id="TVY01417.1"/>
    </source>
</evidence>
<dbReference type="InterPro" id="IPR007527">
    <property type="entry name" value="Znf_SWIM"/>
</dbReference>
<evidence type="ECO:0000256" key="1">
    <source>
        <dbReference type="PROSITE-ProRule" id="PRU00325"/>
    </source>
</evidence>
<proteinExistence type="predicted"/>
<keyword evidence="1" id="KW-0862">Zinc</keyword>
<organism evidence="3 4">
    <name type="scientific">Cohnella terricola</name>
    <dbReference type="NCBI Taxonomy" id="1289167"/>
    <lineage>
        <taxon>Bacteria</taxon>
        <taxon>Bacillati</taxon>
        <taxon>Bacillota</taxon>
        <taxon>Bacilli</taxon>
        <taxon>Bacillales</taxon>
        <taxon>Paenibacillaceae</taxon>
        <taxon>Cohnella</taxon>
    </lineage>
</organism>
<dbReference type="Pfam" id="PF04434">
    <property type="entry name" value="SWIM"/>
    <property type="match status" value="1"/>
</dbReference>
<accession>A0A559JNG2</accession>
<dbReference type="GO" id="GO:0008270">
    <property type="term" value="F:zinc ion binding"/>
    <property type="evidence" value="ECO:0007669"/>
    <property type="project" value="UniProtKB-KW"/>
</dbReference>
<dbReference type="AlphaFoldDB" id="A0A559JNG2"/>